<evidence type="ECO:0000313" key="5">
    <source>
        <dbReference type="EMBL" id="KAJ3217689.1"/>
    </source>
</evidence>
<dbReference type="InterPro" id="IPR027417">
    <property type="entry name" value="P-loop_NTPase"/>
</dbReference>
<dbReference type="EMBL" id="JADGJW010000414">
    <property type="protein sequence ID" value="KAJ3217689.1"/>
    <property type="molecule type" value="Genomic_DNA"/>
</dbReference>
<comment type="caution">
    <text evidence="5">The sequence shown here is derived from an EMBL/GenBank/DDBJ whole genome shotgun (WGS) entry which is preliminary data.</text>
</comment>
<dbReference type="GO" id="GO:0005737">
    <property type="term" value="C:cytoplasm"/>
    <property type="evidence" value="ECO:0007669"/>
    <property type="project" value="TreeGrafter"/>
</dbReference>
<dbReference type="PANTHER" id="PTHR23077">
    <property type="entry name" value="AAA-FAMILY ATPASE"/>
    <property type="match status" value="1"/>
</dbReference>
<dbReference type="Gene3D" id="1.10.8.60">
    <property type="match status" value="2"/>
</dbReference>
<reference evidence="5" key="1">
    <citation type="submission" date="2020-05" db="EMBL/GenBank/DDBJ databases">
        <title>Phylogenomic resolution of chytrid fungi.</title>
        <authorList>
            <person name="Stajich J.E."/>
            <person name="Amses K."/>
            <person name="Simmons R."/>
            <person name="Seto K."/>
            <person name="Myers J."/>
            <person name="Bonds A."/>
            <person name="Quandt C.A."/>
            <person name="Barry K."/>
            <person name="Liu P."/>
            <person name="Grigoriev I."/>
            <person name="Longcore J.E."/>
            <person name="James T.Y."/>
        </authorList>
    </citation>
    <scope>NUCLEOTIDE SEQUENCE</scope>
    <source>
        <strain evidence="5">JEL0476</strain>
    </source>
</reference>
<comment type="similarity">
    <text evidence="3">Belongs to the AAA ATPase family.</text>
</comment>
<dbReference type="SMART" id="SM00382">
    <property type="entry name" value="AAA"/>
    <property type="match status" value="2"/>
</dbReference>
<feature type="domain" description="AAA+ ATPase" evidence="4">
    <location>
        <begin position="227"/>
        <end position="367"/>
    </location>
</feature>
<feature type="domain" description="AAA+ ATPase" evidence="4">
    <location>
        <begin position="500"/>
        <end position="609"/>
    </location>
</feature>
<dbReference type="PANTHER" id="PTHR23077:SF27">
    <property type="entry name" value="ATPASE FAMILY GENE 2 PROTEIN HOMOLOG A"/>
    <property type="match status" value="1"/>
</dbReference>
<keyword evidence="1 3" id="KW-0547">Nucleotide-binding</keyword>
<dbReference type="InterPro" id="IPR003959">
    <property type="entry name" value="ATPase_AAA_core"/>
</dbReference>
<dbReference type="PROSITE" id="PS00674">
    <property type="entry name" value="AAA"/>
    <property type="match status" value="1"/>
</dbReference>
<evidence type="ECO:0000256" key="1">
    <source>
        <dbReference type="ARBA" id="ARBA00022741"/>
    </source>
</evidence>
<evidence type="ECO:0000259" key="4">
    <source>
        <dbReference type="SMART" id="SM00382"/>
    </source>
</evidence>
<dbReference type="InterPro" id="IPR050168">
    <property type="entry name" value="AAA_ATPase_domain"/>
</dbReference>
<gene>
    <name evidence="5" type="primary">SPATA5</name>
    <name evidence="5" type="ORF">HK099_005375</name>
</gene>
<organism evidence="5 6">
    <name type="scientific">Clydaea vesicula</name>
    <dbReference type="NCBI Taxonomy" id="447962"/>
    <lineage>
        <taxon>Eukaryota</taxon>
        <taxon>Fungi</taxon>
        <taxon>Fungi incertae sedis</taxon>
        <taxon>Chytridiomycota</taxon>
        <taxon>Chytridiomycota incertae sedis</taxon>
        <taxon>Chytridiomycetes</taxon>
        <taxon>Lobulomycetales</taxon>
        <taxon>Lobulomycetaceae</taxon>
        <taxon>Clydaea</taxon>
    </lineage>
</organism>
<keyword evidence="6" id="KW-1185">Reference proteome</keyword>
<dbReference type="GO" id="GO:0005524">
    <property type="term" value="F:ATP binding"/>
    <property type="evidence" value="ECO:0007669"/>
    <property type="project" value="UniProtKB-KW"/>
</dbReference>
<dbReference type="AlphaFoldDB" id="A0AAD5XZM5"/>
<evidence type="ECO:0000313" key="6">
    <source>
        <dbReference type="Proteomes" id="UP001211065"/>
    </source>
</evidence>
<sequence>MEYSLDLNSKKVKKLQKKKKSNCTTKSVETEVNAFKISLQSVDSNLHNNFSIYVNGTDLKLLNLFHGDFVVFQNEDNSQLPLVKFSKEVKSLDLNSSFFVKTYPDAPSLNGHLPVLDDLNVQTFVKHYFRNLGYVLNQTIFEVSYFGKSVKLVASLHLDDQDFNLDCLYELNANINIKFVSTKNTRNKVKKKKLAFGGLVEEFRLCKEMVELALINPFKFQEFGLRPPRGILLYGPPGTGKTLIANVISEECNANLIKLSGPDILGKFYGESEEKLRAAFKDACINAPSIILIDEIDILCPKRENANHETQKRVVATLLTLMDGASDTSTQNQNFVILATTNRPEDLDDALRRPGRFDREIEIGIPNPSSRLQILQSHLNHIPNNLCSQDLESFSESMHGYVGADIASLAREAGLHAIKKFLEVHPGGDFRGSDLKLTSSDLKFGIKRVKPSALREIMLEVPKVFWEDIGGQHEVKQRLRETIEWPMKNPASFKKFNIKPPKGILLYGPPGCSKTLMAKALATESGLNFIAVKGPEDEIDALAITRGAGSDGGVSVNDRVLSQLLTELDGIDILLKVIVVAATNRPDVIDPALLRPGRIDRLLYVGPPDCDSIIEILKIKLRKMSCDVDVSAEKLASKLAGYSGAEIVSLCQEAGLVAMEEDNNALKISMKHFSLAIKRFTPRINKEMIRFYEEFSGKFD</sequence>
<accession>A0AAD5XZM5</accession>
<dbReference type="Proteomes" id="UP001211065">
    <property type="component" value="Unassembled WGS sequence"/>
</dbReference>
<dbReference type="Pfam" id="PF00004">
    <property type="entry name" value="AAA"/>
    <property type="match status" value="3"/>
</dbReference>
<name>A0AAD5XZM5_9FUNG</name>
<dbReference type="FunFam" id="3.40.50.300:FF:000012">
    <property type="entry name" value="Transitional endoplasmic reticulum ATPase"/>
    <property type="match status" value="1"/>
</dbReference>
<dbReference type="Gene3D" id="3.40.50.300">
    <property type="entry name" value="P-loop containing nucleotide triphosphate hydrolases"/>
    <property type="match status" value="3"/>
</dbReference>
<dbReference type="SUPFAM" id="SSF52540">
    <property type="entry name" value="P-loop containing nucleoside triphosphate hydrolases"/>
    <property type="match status" value="2"/>
</dbReference>
<protein>
    <submittedName>
        <fullName evidence="5">Spermatogenesis associated protein 5</fullName>
    </submittedName>
</protein>
<dbReference type="Pfam" id="PF17862">
    <property type="entry name" value="AAA_lid_3"/>
    <property type="match status" value="2"/>
</dbReference>
<dbReference type="InterPro" id="IPR003960">
    <property type="entry name" value="ATPase_AAA_CS"/>
</dbReference>
<dbReference type="InterPro" id="IPR041569">
    <property type="entry name" value="AAA_lid_3"/>
</dbReference>
<dbReference type="InterPro" id="IPR003593">
    <property type="entry name" value="AAA+_ATPase"/>
</dbReference>
<proteinExistence type="inferred from homology"/>
<dbReference type="GO" id="GO:0016887">
    <property type="term" value="F:ATP hydrolysis activity"/>
    <property type="evidence" value="ECO:0007669"/>
    <property type="project" value="InterPro"/>
</dbReference>
<evidence type="ECO:0000256" key="3">
    <source>
        <dbReference type="RuleBase" id="RU003651"/>
    </source>
</evidence>
<evidence type="ECO:0000256" key="2">
    <source>
        <dbReference type="ARBA" id="ARBA00022840"/>
    </source>
</evidence>
<keyword evidence="2 3" id="KW-0067">ATP-binding</keyword>